<dbReference type="PANTHER" id="PTHR22993">
    <property type="entry name" value="FORMAMIDOPYRIMIDINE-DNA GLYCOSYLASE"/>
    <property type="match status" value="1"/>
</dbReference>
<evidence type="ECO:0000256" key="1">
    <source>
        <dbReference type="ARBA" id="ARBA00001668"/>
    </source>
</evidence>
<dbReference type="PANTHER" id="PTHR22993:SF9">
    <property type="entry name" value="FORMAMIDOPYRIMIDINE-DNA GLYCOSYLASE"/>
    <property type="match status" value="1"/>
</dbReference>
<dbReference type="Pfam" id="PF01149">
    <property type="entry name" value="Fapy_DNA_glyco"/>
    <property type="match status" value="1"/>
</dbReference>
<dbReference type="Pfam" id="PF06831">
    <property type="entry name" value="H2TH"/>
    <property type="match status" value="1"/>
</dbReference>
<evidence type="ECO:0000256" key="8">
    <source>
        <dbReference type="ARBA" id="ARBA00023268"/>
    </source>
</evidence>
<dbReference type="InterPro" id="IPR015886">
    <property type="entry name" value="H2TH_FPG"/>
</dbReference>
<dbReference type="Proteomes" id="UP001164965">
    <property type="component" value="Chromosome"/>
</dbReference>
<organism evidence="12 13">
    <name type="scientific">Rhodococcus antarcticus</name>
    <dbReference type="NCBI Taxonomy" id="2987751"/>
    <lineage>
        <taxon>Bacteria</taxon>
        <taxon>Bacillati</taxon>
        <taxon>Actinomycetota</taxon>
        <taxon>Actinomycetes</taxon>
        <taxon>Mycobacteriales</taxon>
        <taxon>Nocardiaceae</taxon>
        <taxon>Rhodococcus</taxon>
    </lineage>
</organism>
<evidence type="ECO:0000313" key="12">
    <source>
        <dbReference type="EMBL" id="UZJ24861.1"/>
    </source>
</evidence>
<dbReference type="SUPFAM" id="SSF57716">
    <property type="entry name" value="Glucocorticoid receptor-like (DNA-binding domain)"/>
    <property type="match status" value="1"/>
</dbReference>
<keyword evidence="9" id="KW-0326">Glycosidase</keyword>
<dbReference type="SUPFAM" id="SSF46946">
    <property type="entry name" value="S13-like H2TH domain"/>
    <property type="match status" value="1"/>
</dbReference>
<sequence length="281" mass="30621">MPELPEVENARQVVEHALHRSIVEVDDRDTYECRPHQPGEIAGVLVGGRLTAARRRGKTMWCETQTADGSEGPTLGLHLGMAGRIIVTAPVGERDSATGPSGSNASVYGGDPHVGERETDKPEWTRFSITFDDGGQLRLFDKRRLGRVRLEPDIDSLGPDAAEITRDEFRERVGTSAAPVKARLLDQAVLAGVGNLLADEVLWQASLNPARRAKTLTTDELDELRVELRKGLRSATRLGGVHTGEVISSRRKDATCPRCGAPMARGTVGGRTTWWCSREQA</sequence>
<evidence type="ECO:0000256" key="7">
    <source>
        <dbReference type="ARBA" id="ARBA00023239"/>
    </source>
</evidence>
<evidence type="ECO:0000256" key="3">
    <source>
        <dbReference type="ARBA" id="ARBA00022763"/>
    </source>
</evidence>
<evidence type="ECO:0000256" key="6">
    <source>
        <dbReference type="ARBA" id="ARBA00023204"/>
    </source>
</evidence>
<dbReference type="PROSITE" id="PS51068">
    <property type="entry name" value="FPG_CAT"/>
    <property type="match status" value="1"/>
</dbReference>
<dbReference type="InterPro" id="IPR010979">
    <property type="entry name" value="Ribosomal_uS13-like_H2TH"/>
</dbReference>
<keyword evidence="3" id="KW-0227">DNA damage</keyword>
<evidence type="ECO:0000256" key="9">
    <source>
        <dbReference type="ARBA" id="ARBA00023295"/>
    </source>
</evidence>
<evidence type="ECO:0000256" key="10">
    <source>
        <dbReference type="SAM" id="MobiDB-lite"/>
    </source>
</evidence>
<comment type="catalytic activity">
    <reaction evidence="1">
        <text>Hydrolysis of DNA containing ring-opened 7-methylguanine residues, releasing 2,6-diamino-4-hydroxy-5-(N-methyl)formamidopyrimidine.</text>
        <dbReference type="EC" id="3.2.2.23"/>
    </reaction>
</comment>
<dbReference type="SUPFAM" id="SSF81624">
    <property type="entry name" value="N-terminal domain of MutM-like DNA repair proteins"/>
    <property type="match status" value="1"/>
</dbReference>
<dbReference type="Gene3D" id="1.10.8.50">
    <property type="match status" value="1"/>
</dbReference>
<dbReference type="SMART" id="SM01232">
    <property type="entry name" value="H2TH"/>
    <property type="match status" value="1"/>
</dbReference>
<protein>
    <submittedName>
        <fullName evidence="12">Formamidopyrimidine-DNA glycosylase</fullName>
    </submittedName>
</protein>
<comment type="similarity">
    <text evidence="2">Belongs to the FPG family.</text>
</comment>
<keyword evidence="7" id="KW-0456">Lyase</keyword>
<dbReference type="Gene3D" id="3.20.190.10">
    <property type="entry name" value="MutM-like, N-terminal"/>
    <property type="match status" value="1"/>
</dbReference>
<keyword evidence="4" id="KW-0378">Hydrolase</keyword>
<reference evidence="12" key="1">
    <citation type="submission" date="2022-10" db="EMBL/GenBank/DDBJ databases">
        <title>Rhodococcus sp.75.</title>
        <authorList>
            <person name="Sun M."/>
        </authorList>
    </citation>
    <scope>NUCLEOTIDE SEQUENCE</scope>
    <source>
        <strain evidence="12">75</strain>
    </source>
</reference>
<feature type="region of interest" description="Disordered" evidence="10">
    <location>
        <begin position="92"/>
        <end position="119"/>
    </location>
</feature>
<evidence type="ECO:0000259" key="11">
    <source>
        <dbReference type="PROSITE" id="PS51068"/>
    </source>
</evidence>
<keyword evidence="8" id="KW-0511">Multifunctional enzyme</keyword>
<evidence type="ECO:0000256" key="2">
    <source>
        <dbReference type="ARBA" id="ARBA00009409"/>
    </source>
</evidence>
<evidence type="ECO:0000256" key="5">
    <source>
        <dbReference type="ARBA" id="ARBA00023125"/>
    </source>
</evidence>
<keyword evidence="6" id="KW-0234">DNA repair</keyword>
<evidence type="ECO:0000256" key="4">
    <source>
        <dbReference type="ARBA" id="ARBA00022801"/>
    </source>
</evidence>
<gene>
    <name evidence="12" type="ORF">RHODO2019_17460</name>
</gene>
<name>A0ABY6P0I2_9NOCA</name>
<dbReference type="InterPro" id="IPR012319">
    <property type="entry name" value="FPG_cat"/>
</dbReference>
<evidence type="ECO:0000313" key="13">
    <source>
        <dbReference type="Proteomes" id="UP001164965"/>
    </source>
</evidence>
<proteinExistence type="inferred from homology"/>
<keyword evidence="13" id="KW-1185">Reference proteome</keyword>
<keyword evidence="5" id="KW-0238">DNA-binding</keyword>
<dbReference type="RefSeq" id="WP_265382967.1">
    <property type="nucleotide sequence ID" value="NZ_CP110615.1"/>
</dbReference>
<dbReference type="EMBL" id="CP110615">
    <property type="protein sequence ID" value="UZJ24861.1"/>
    <property type="molecule type" value="Genomic_DNA"/>
</dbReference>
<accession>A0ABY6P0I2</accession>
<dbReference type="InterPro" id="IPR035937">
    <property type="entry name" value="FPG_N"/>
</dbReference>
<dbReference type="SMART" id="SM00898">
    <property type="entry name" value="Fapy_DNA_glyco"/>
    <property type="match status" value="1"/>
</dbReference>
<feature type="domain" description="Formamidopyrimidine-DNA glycosylase catalytic" evidence="11">
    <location>
        <begin position="2"/>
        <end position="146"/>
    </location>
</feature>